<organism evidence="1">
    <name type="scientific">Brugia timori</name>
    <dbReference type="NCBI Taxonomy" id="42155"/>
    <lineage>
        <taxon>Eukaryota</taxon>
        <taxon>Metazoa</taxon>
        <taxon>Ecdysozoa</taxon>
        <taxon>Nematoda</taxon>
        <taxon>Chromadorea</taxon>
        <taxon>Rhabditida</taxon>
        <taxon>Spirurina</taxon>
        <taxon>Spiruromorpha</taxon>
        <taxon>Filarioidea</taxon>
        <taxon>Onchocercidae</taxon>
        <taxon>Brugia</taxon>
    </lineage>
</organism>
<name>A0A0R3R1I8_9BILA</name>
<sequence length="50" mass="5646">LPLEICGIPFRQQQPLCRHIQEAKHGLLPITALLFALQNPKCGIIIQNKE</sequence>
<accession>A0A0R3R1I8</accession>
<protein>
    <submittedName>
        <fullName evidence="1">Myosin motor domain-containing protein</fullName>
    </submittedName>
</protein>
<proteinExistence type="predicted"/>
<evidence type="ECO:0000313" key="1">
    <source>
        <dbReference type="WBParaSite" id="BTMF_0001387501-mRNA-1"/>
    </source>
</evidence>
<dbReference type="WBParaSite" id="BTMF_0001387501-mRNA-1">
    <property type="protein sequence ID" value="BTMF_0001387501-mRNA-1"/>
    <property type="gene ID" value="BTMF_0001387501"/>
</dbReference>
<reference evidence="1" key="1">
    <citation type="submission" date="2017-02" db="UniProtKB">
        <authorList>
            <consortium name="WormBaseParasite"/>
        </authorList>
    </citation>
    <scope>IDENTIFICATION</scope>
</reference>
<dbReference type="AlphaFoldDB" id="A0A0R3R1I8"/>